<dbReference type="GO" id="GO:0004175">
    <property type="term" value="F:endopeptidase activity"/>
    <property type="evidence" value="ECO:0007669"/>
    <property type="project" value="UniProtKB-ARBA"/>
</dbReference>
<proteinExistence type="predicted"/>
<keyword evidence="1" id="KW-1133">Transmembrane helix</keyword>
<dbReference type="eggNOG" id="COG1266">
    <property type="taxonomic scope" value="Bacteria"/>
</dbReference>
<keyword evidence="3" id="KW-0378">Hydrolase</keyword>
<dbReference type="KEGG" id="hhl:Halha_2022"/>
<name>L0KA94_HALHC</name>
<dbReference type="EMBL" id="CP003359">
    <property type="protein sequence ID" value="AGB41921.1"/>
    <property type="molecule type" value="Genomic_DNA"/>
</dbReference>
<dbReference type="HOGENOM" id="CLU_108881_1_0_9"/>
<protein>
    <submittedName>
        <fullName evidence="3">CAAX amino terminal protease family</fullName>
    </submittedName>
</protein>
<feature type="transmembrane region" description="Helical" evidence="1">
    <location>
        <begin position="64"/>
        <end position="81"/>
    </location>
</feature>
<sequence length="207" mass="23702">MKLKKKISLQQLGYVIVFINLLWIIVFRTNLVNFWSRLSLVAIIQLVIASRYKKFDFDLQVSDLIVGVVSAGILYILFWLGNQIGQLLMPHTIIKIATVYQYRQELNLALVGLLLVIVIGPAEEIFWRGFLQRTLSINFGDKLGYLFASLLYAALHLWTGNIVLIIAALLAGLFWGWLIVENYSLMSVIISHSVWDLLVFVIFPFQI</sequence>
<dbReference type="STRING" id="748449.Halha_2022"/>
<feature type="domain" description="CAAX prenyl protease 2/Lysostaphin resistance protein A-like" evidence="2">
    <location>
        <begin position="107"/>
        <end position="198"/>
    </location>
</feature>
<evidence type="ECO:0000256" key="1">
    <source>
        <dbReference type="SAM" id="Phobius"/>
    </source>
</evidence>
<accession>L0KA94</accession>
<keyword evidence="4" id="KW-1185">Reference proteome</keyword>
<feature type="transmembrane region" description="Helical" evidence="1">
    <location>
        <begin position="12"/>
        <end position="28"/>
    </location>
</feature>
<dbReference type="InterPro" id="IPR003675">
    <property type="entry name" value="Rce1/LyrA-like_dom"/>
</dbReference>
<dbReference type="RefSeq" id="WP_015327635.1">
    <property type="nucleotide sequence ID" value="NC_019978.1"/>
</dbReference>
<dbReference type="GO" id="GO:0006508">
    <property type="term" value="P:proteolysis"/>
    <property type="evidence" value="ECO:0007669"/>
    <property type="project" value="UniProtKB-KW"/>
</dbReference>
<dbReference type="Proteomes" id="UP000010880">
    <property type="component" value="Chromosome"/>
</dbReference>
<feature type="transmembrane region" description="Helical" evidence="1">
    <location>
        <begin position="108"/>
        <end position="131"/>
    </location>
</feature>
<keyword evidence="1" id="KW-0812">Transmembrane</keyword>
<gene>
    <name evidence="3" type="ordered locus">Halha_2022</name>
</gene>
<dbReference type="Pfam" id="PF02517">
    <property type="entry name" value="Rce1-like"/>
    <property type="match status" value="1"/>
</dbReference>
<feature type="transmembrane region" description="Helical" evidence="1">
    <location>
        <begin position="143"/>
        <end position="171"/>
    </location>
</feature>
<evidence type="ECO:0000259" key="2">
    <source>
        <dbReference type="Pfam" id="PF02517"/>
    </source>
</evidence>
<dbReference type="GO" id="GO:0080120">
    <property type="term" value="P:CAAX-box protein maturation"/>
    <property type="evidence" value="ECO:0007669"/>
    <property type="project" value="UniProtKB-ARBA"/>
</dbReference>
<dbReference type="OrthoDB" id="1903300at2"/>
<reference evidence="4" key="1">
    <citation type="submission" date="2012-02" db="EMBL/GenBank/DDBJ databases">
        <title>The complete genome of Halobacteroides halobius DSM 5150.</title>
        <authorList>
            <person name="Lucas S."/>
            <person name="Copeland A."/>
            <person name="Lapidus A."/>
            <person name="Glavina del Rio T."/>
            <person name="Dalin E."/>
            <person name="Tice H."/>
            <person name="Bruce D."/>
            <person name="Goodwin L."/>
            <person name="Pitluck S."/>
            <person name="Peters L."/>
            <person name="Mikhailova N."/>
            <person name="Gu W."/>
            <person name="Kyrpides N."/>
            <person name="Mavromatis K."/>
            <person name="Ivanova N."/>
            <person name="Brettin T."/>
            <person name="Detter J.C."/>
            <person name="Han C."/>
            <person name="Larimer F."/>
            <person name="Land M."/>
            <person name="Hauser L."/>
            <person name="Markowitz V."/>
            <person name="Cheng J.-F."/>
            <person name="Hugenholtz P."/>
            <person name="Woyke T."/>
            <person name="Wu D."/>
            <person name="Tindall B."/>
            <person name="Pomrenke H."/>
            <person name="Brambilla E."/>
            <person name="Klenk H.-P."/>
            <person name="Eisen J.A."/>
        </authorList>
    </citation>
    <scope>NUCLEOTIDE SEQUENCE [LARGE SCALE GENOMIC DNA]</scope>
    <source>
        <strain evidence="4">ATCC 35273 / DSM 5150 / MD-1</strain>
    </source>
</reference>
<keyword evidence="3" id="KW-0645">Protease</keyword>
<organism evidence="3 4">
    <name type="scientific">Halobacteroides halobius (strain ATCC 35273 / DSM 5150 / MD-1)</name>
    <dbReference type="NCBI Taxonomy" id="748449"/>
    <lineage>
        <taxon>Bacteria</taxon>
        <taxon>Bacillati</taxon>
        <taxon>Bacillota</taxon>
        <taxon>Clostridia</taxon>
        <taxon>Halanaerobiales</taxon>
        <taxon>Halobacteroidaceae</taxon>
        <taxon>Halobacteroides</taxon>
    </lineage>
</organism>
<evidence type="ECO:0000313" key="3">
    <source>
        <dbReference type="EMBL" id="AGB41921.1"/>
    </source>
</evidence>
<evidence type="ECO:0000313" key="4">
    <source>
        <dbReference type="Proteomes" id="UP000010880"/>
    </source>
</evidence>
<keyword evidence="1" id="KW-0472">Membrane</keyword>
<dbReference type="PATRIC" id="fig|748449.3.peg.1949"/>
<dbReference type="AlphaFoldDB" id="L0KA94"/>
<feature type="transmembrane region" description="Helical" evidence="1">
    <location>
        <begin position="183"/>
        <end position="205"/>
    </location>
</feature>